<accession>B9GA38</accession>
<dbReference type="AlphaFoldDB" id="B9GA38"/>
<dbReference type="EMBL" id="CM000148">
    <property type="protein sequence ID" value="EEE51894.1"/>
    <property type="molecule type" value="Genomic_DNA"/>
</dbReference>
<dbReference type="Proteomes" id="UP000007752">
    <property type="component" value="Chromosome 11"/>
</dbReference>
<organism evidence="1">
    <name type="scientific">Oryza sativa subsp. japonica</name>
    <name type="common">Rice</name>
    <dbReference type="NCBI Taxonomy" id="39947"/>
    <lineage>
        <taxon>Eukaryota</taxon>
        <taxon>Viridiplantae</taxon>
        <taxon>Streptophyta</taxon>
        <taxon>Embryophyta</taxon>
        <taxon>Tracheophyta</taxon>
        <taxon>Spermatophyta</taxon>
        <taxon>Magnoliopsida</taxon>
        <taxon>Liliopsida</taxon>
        <taxon>Poales</taxon>
        <taxon>Poaceae</taxon>
        <taxon>BOP clade</taxon>
        <taxon>Oryzoideae</taxon>
        <taxon>Oryzeae</taxon>
        <taxon>Oryzinae</taxon>
        <taxon>Oryza</taxon>
        <taxon>Oryza sativa</taxon>
    </lineage>
</organism>
<proteinExistence type="predicted"/>
<name>B9GA38_ORYSJ</name>
<evidence type="ECO:0000313" key="1">
    <source>
        <dbReference type="EMBL" id="EEE51894.1"/>
    </source>
</evidence>
<reference evidence="1" key="1">
    <citation type="journal article" date="2005" name="PLoS Biol.">
        <title>The genomes of Oryza sativa: a history of duplications.</title>
        <authorList>
            <person name="Yu J."/>
            <person name="Wang J."/>
            <person name="Lin W."/>
            <person name="Li S."/>
            <person name="Li H."/>
            <person name="Zhou J."/>
            <person name="Ni P."/>
            <person name="Dong W."/>
            <person name="Hu S."/>
            <person name="Zeng C."/>
            <person name="Zhang J."/>
            <person name="Zhang Y."/>
            <person name="Li R."/>
            <person name="Xu Z."/>
            <person name="Li S."/>
            <person name="Li X."/>
            <person name="Zheng H."/>
            <person name="Cong L."/>
            <person name="Lin L."/>
            <person name="Yin J."/>
            <person name="Geng J."/>
            <person name="Li G."/>
            <person name="Shi J."/>
            <person name="Liu J."/>
            <person name="Lv H."/>
            <person name="Li J."/>
            <person name="Wang J."/>
            <person name="Deng Y."/>
            <person name="Ran L."/>
            <person name="Shi X."/>
            <person name="Wang X."/>
            <person name="Wu Q."/>
            <person name="Li C."/>
            <person name="Ren X."/>
            <person name="Wang J."/>
            <person name="Wang X."/>
            <person name="Li D."/>
            <person name="Liu D."/>
            <person name="Zhang X."/>
            <person name="Ji Z."/>
            <person name="Zhao W."/>
            <person name="Sun Y."/>
            <person name="Zhang Z."/>
            <person name="Bao J."/>
            <person name="Han Y."/>
            <person name="Dong L."/>
            <person name="Ji J."/>
            <person name="Chen P."/>
            <person name="Wu S."/>
            <person name="Liu J."/>
            <person name="Xiao Y."/>
            <person name="Bu D."/>
            <person name="Tan J."/>
            <person name="Yang L."/>
            <person name="Ye C."/>
            <person name="Zhang J."/>
            <person name="Xu J."/>
            <person name="Zhou Y."/>
            <person name="Yu Y."/>
            <person name="Zhang B."/>
            <person name="Zhuang S."/>
            <person name="Wei H."/>
            <person name="Liu B."/>
            <person name="Lei M."/>
            <person name="Yu H."/>
            <person name="Li Y."/>
            <person name="Xu H."/>
            <person name="Wei S."/>
            <person name="He X."/>
            <person name="Fang L."/>
            <person name="Zhang Z."/>
            <person name="Zhang Y."/>
            <person name="Huang X."/>
            <person name="Su Z."/>
            <person name="Tong W."/>
            <person name="Li J."/>
            <person name="Tong Z."/>
            <person name="Li S."/>
            <person name="Ye J."/>
            <person name="Wang L."/>
            <person name="Fang L."/>
            <person name="Lei T."/>
            <person name="Chen C."/>
            <person name="Chen H."/>
            <person name="Xu Z."/>
            <person name="Li H."/>
            <person name="Huang H."/>
            <person name="Zhang F."/>
            <person name="Xu H."/>
            <person name="Li N."/>
            <person name="Zhao C."/>
            <person name="Li S."/>
            <person name="Dong L."/>
            <person name="Huang Y."/>
            <person name="Li L."/>
            <person name="Xi Y."/>
            <person name="Qi Q."/>
            <person name="Li W."/>
            <person name="Zhang B."/>
            <person name="Hu W."/>
            <person name="Zhang Y."/>
            <person name="Tian X."/>
            <person name="Jiao Y."/>
            <person name="Liang X."/>
            <person name="Jin J."/>
            <person name="Gao L."/>
            <person name="Zheng W."/>
            <person name="Hao B."/>
            <person name="Liu S."/>
            <person name="Wang W."/>
            <person name="Yuan L."/>
            <person name="Cao M."/>
            <person name="McDermott J."/>
            <person name="Samudrala R."/>
            <person name="Wang J."/>
            <person name="Wong G.K."/>
            <person name="Yang H."/>
        </authorList>
    </citation>
    <scope>NUCLEOTIDE SEQUENCE [LARGE SCALE GENOMIC DNA]</scope>
</reference>
<reference evidence="1" key="2">
    <citation type="submission" date="2008-12" db="EMBL/GenBank/DDBJ databases">
        <title>Improved gene annotation of the rice (Oryza sativa) genomes.</title>
        <authorList>
            <person name="Wang J."/>
            <person name="Li R."/>
            <person name="Fan W."/>
            <person name="Huang Q."/>
            <person name="Zhang J."/>
            <person name="Zhou Y."/>
            <person name="Hu Y."/>
            <person name="Zi S."/>
            <person name="Li J."/>
            <person name="Ni P."/>
            <person name="Zheng H."/>
            <person name="Zhang Y."/>
            <person name="Zhao M."/>
            <person name="Hao Q."/>
            <person name="McDermott J."/>
            <person name="Samudrala R."/>
            <person name="Kristiansen K."/>
            <person name="Wong G.K.-S."/>
        </authorList>
    </citation>
    <scope>NUCLEOTIDE SEQUENCE</scope>
</reference>
<sequence>MAAACADLSRSVARLSARCADPLLRQFDAPFAALVRGGLADLHRLQSIGCSCRRRRHLARLATVDDTLSPPAFSTCYLFTAALTDSDDALCTGSSHQTLSPSQAARSVRVTGHANGQRWLRRWALQRRRLSEAATVRSALRRSFLLEG</sequence>
<gene>
    <name evidence="1" type="ORF">OsJ_33479</name>
</gene>
<protein>
    <submittedName>
        <fullName evidence="1">Uncharacterized protein</fullName>
    </submittedName>
</protein>